<dbReference type="Gene3D" id="1.10.760.10">
    <property type="entry name" value="Cytochrome c-like domain"/>
    <property type="match status" value="2"/>
</dbReference>
<dbReference type="STRING" id="1796497.GCE9029_03688"/>
<evidence type="ECO:0000313" key="9">
    <source>
        <dbReference type="EMBL" id="CZF83190.1"/>
    </source>
</evidence>
<evidence type="ECO:0000256" key="5">
    <source>
        <dbReference type="ARBA" id="ARBA00023002"/>
    </source>
</evidence>
<comment type="subcellular location">
    <subcellularLocation>
        <location evidence="1">Cell envelope</location>
    </subcellularLocation>
</comment>
<dbReference type="InterPro" id="IPR009056">
    <property type="entry name" value="Cyt_c-like_dom"/>
</dbReference>
<evidence type="ECO:0000256" key="3">
    <source>
        <dbReference type="ARBA" id="ARBA00022723"/>
    </source>
</evidence>
<dbReference type="InterPro" id="IPR036909">
    <property type="entry name" value="Cyt_c-like_dom_sf"/>
</dbReference>
<keyword evidence="10" id="KW-1185">Reference proteome</keyword>
<evidence type="ECO:0000256" key="7">
    <source>
        <dbReference type="PROSITE-ProRule" id="PRU00433"/>
    </source>
</evidence>
<dbReference type="Proteomes" id="UP000071641">
    <property type="component" value="Unassembled WGS sequence"/>
</dbReference>
<dbReference type="GO" id="GO:0004130">
    <property type="term" value="F:cytochrome-c peroxidase activity"/>
    <property type="evidence" value="ECO:0007669"/>
    <property type="project" value="UniProtKB-EC"/>
</dbReference>
<dbReference type="EMBL" id="FIZX01000002">
    <property type="protein sequence ID" value="CZF83190.1"/>
    <property type="molecule type" value="Genomic_DNA"/>
</dbReference>
<name>A0A128F9L0_9GAMM</name>
<dbReference type="AlphaFoldDB" id="A0A128F9L0"/>
<protein>
    <submittedName>
        <fullName evidence="9">Cytochrome c551 peroxidase</fullName>
        <ecNumber evidence="9">1.11.1.5</ecNumber>
    </submittedName>
</protein>
<evidence type="ECO:0000259" key="8">
    <source>
        <dbReference type="PROSITE" id="PS51007"/>
    </source>
</evidence>
<dbReference type="GO" id="GO:0020037">
    <property type="term" value="F:heme binding"/>
    <property type="evidence" value="ECO:0007669"/>
    <property type="project" value="InterPro"/>
</dbReference>
<keyword evidence="5 9" id="KW-0560">Oxidoreductase</keyword>
<evidence type="ECO:0000256" key="1">
    <source>
        <dbReference type="ARBA" id="ARBA00004196"/>
    </source>
</evidence>
<accession>A0A128F9L0</accession>
<evidence type="ECO:0000256" key="2">
    <source>
        <dbReference type="ARBA" id="ARBA00022617"/>
    </source>
</evidence>
<evidence type="ECO:0000256" key="4">
    <source>
        <dbReference type="ARBA" id="ARBA00022729"/>
    </source>
</evidence>
<gene>
    <name evidence="9" type="primary">ccpA</name>
    <name evidence="9" type="ORF">GCE9029_03688</name>
</gene>
<evidence type="ECO:0000313" key="10">
    <source>
        <dbReference type="Proteomes" id="UP000071641"/>
    </source>
</evidence>
<dbReference type="GO" id="GO:0009055">
    <property type="term" value="F:electron transfer activity"/>
    <property type="evidence" value="ECO:0007669"/>
    <property type="project" value="InterPro"/>
</dbReference>
<sequence length="510" mass="54336">MEIAANNKSHWAALMLCSSALIGCGGGGGDDGSAQTMQTAEQTELAGIIDSLGLAVSPLSGRTVPNINDPLPQLGKKLFFSKSLSGDQDVACASCHHPMLGGADGLSLPVGVNAIQPEVMGEGRVDADNLPDVPRNSPTIFNVALWDTSLFWDSRVESLGKEAGQNGSVSGISTPDSGFGVADSNAGNNLVMAQARFPVTSDEEMKDTTFESGETNDSIRDHLAARIGDYGEGSGELATNEWLTAFQTAFNSSDGAATLITFDNIALALSEYQRSMVFVNSPWQNYLDGDTSALSDDAIEGAILFYTSTDDDGGGCVNCHSGSLFSDGQQHTIGFPQIGPGKGVGNDDDFGRESITGDSDDRYRYRTPSLLNIAVTAPYGHAGAYADLNDVLRHYNNPRNTVDDFFDDDELCDLPQFENVSGCTSLYPDSRQNSFRALNKLDDEQDDGTSLFGNININGNERNQLEAFLNALTDPCVTDRDCMSSWIADEVADNPDDNVLIATDQFGSPL</sequence>
<organism evidence="9 10">
    <name type="scientific">Grimontia celer</name>
    <dbReference type="NCBI Taxonomy" id="1796497"/>
    <lineage>
        <taxon>Bacteria</taxon>
        <taxon>Pseudomonadati</taxon>
        <taxon>Pseudomonadota</taxon>
        <taxon>Gammaproteobacteria</taxon>
        <taxon>Vibrionales</taxon>
        <taxon>Vibrionaceae</taxon>
        <taxon>Grimontia</taxon>
    </lineage>
</organism>
<dbReference type="PANTHER" id="PTHR30600">
    <property type="entry name" value="CYTOCHROME C PEROXIDASE-RELATED"/>
    <property type="match status" value="1"/>
</dbReference>
<keyword evidence="4" id="KW-0732">Signal</keyword>
<dbReference type="EC" id="1.11.1.5" evidence="9"/>
<dbReference type="PANTHER" id="PTHR30600:SF10">
    <property type="entry name" value="BLL6722 PROTEIN"/>
    <property type="match status" value="1"/>
</dbReference>
<dbReference type="SUPFAM" id="SSF46626">
    <property type="entry name" value="Cytochrome c"/>
    <property type="match status" value="2"/>
</dbReference>
<reference evidence="10" key="1">
    <citation type="submission" date="2016-02" db="EMBL/GenBank/DDBJ databases">
        <authorList>
            <person name="Rodrigo-Torres Lidia"/>
            <person name="Arahal R.David."/>
        </authorList>
    </citation>
    <scope>NUCLEOTIDE SEQUENCE [LARGE SCALE GENOMIC DNA]</scope>
    <source>
        <strain evidence="10">CECT 9029</strain>
    </source>
</reference>
<keyword evidence="3 7" id="KW-0479">Metal-binding</keyword>
<evidence type="ECO:0000256" key="6">
    <source>
        <dbReference type="ARBA" id="ARBA00023004"/>
    </source>
</evidence>
<dbReference type="InterPro" id="IPR051395">
    <property type="entry name" value="Cytochrome_c_Peroxidase/MauG"/>
</dbReference>
<proteinExistence type="predicted"/>
<keyword evidence="2 7" id="KW-0349">Heme</keyword>
<dbReference type="GO" id="GO:0046872">
    <property type="term" value="F:metal ion binding"/>
    <property type="evidence" value="ECO:0007669"/>
    <property type="project" value="UniProtKB-KW"/>
</dbReference>
<keyword evidence="9" id="KW-0575">Peroxidase</keyword>
<keyword evidence="6 7" id="KW-0408">Iron</keyword>
<dbReference type="GO" id="GO:0030313">
    <property type="term" value="C:cell envelope"/>
    <property type="evidence" value="ECO:0007669"/>
    <property type="project" value="UniProtKB-SubCell"/>
</dbReference>
<dbReference type="PROSITE" id="PS51007">
    <property type="entry name" value="CYTC"/>
    <property type="match status" value="1"/>
</dbReference>
<dbReference type="Pfam" id="PF03150">
    <property type="entry name" value="CCP_MauG"/>
    <property type="match status" value="1"/>
</dbReference>
<dbReference type="RefSeq" id="WP_062665448.1">
    <property type="nucleotide sequence ID" value="NZ_FIZX01000002.1"/>
</dbReference>
<feature type="domain" description="Cytochrome c" evidence="8">
    <location>
        <begin position="296"/>
        <end position="422"/>
    </location>
</feature>
<dbReference type="InterPro" id="IPR004852">
    <property type="entry name" value="Di-haem_cyt_c_peroxidsae"/>
</dbReference>